<evidence type="ECO:0000313" key="1">
    <source>
        <dbReference type="EMBL" id="MDY3560542.1"/>
    </source>
</evidence>
<keyword evidence="2" id="KW-1185">Reference proteome</keyword>
<name>A0ABU5EZ10_9BACT</name>
<organism evidence="1 2">
    <name type="scientific">Gemmata algarum</name>
    <dbReference type="NCBI Taxonomy" id="2975278"/>
    <lineage>
        <taxon>Bacteria</taxon>
        <taxon>Pseudomonadati</taxon>
        <taxon>Planctomycetota</taxon>
        <taxon>Planctomycetia</taxon>
        <taxon>Gemmatales</taxon>
        <taxon>Gemmataceae</taxon>
        <taxon>Gemmata</taxon>
    </lineage>
</organism>
<dbReference type="EMBL" id="JAXBLV010000179">
    <property type="protein sequence ID" value="MDY3560542.1"/>
    <property type="molecule type" value="Genomic_DNA"/>
</dbReference>
<proteinExistence type="predicted"/>
<gene>
    <name evidence="1" type="ORF">R5W23_001777</name>
</gene>
<protein>
    <submittedName>
        <fullName evidence="1">Uncharacterized protein</fullName>
    </submittedName>
</protein>
<comment type="caution">
    <text evidence="1">The sequence shown here is derived from an EMBL/GenBank/DDBJ whole genome shotgun (WGS) entry which is preliminary data.</text>
</comment>
<evidence type="ECO:0000313" key="2">
    <source>
        <dbReference type="Proteomes" id="UP001272242"/>
    </source>
</evidence>
<dbReference type="Proteomes" id="UP001272242">
    <property type="component" value="Unassembled WGS sequence"/>
</dbReference>
<dbReference type="RefSeq" id="WP_320687089.1">
    <property type="nucleotide sequence ID" value="NZ_JAXBLV010000179.1"/>
</dbReference>
<sequence>MWESESFCARHVRVDRRTKTRIRMTTTFAWRVFPAETGGAPAGTVVRRGDERAVAGPPERCGRFDKFVVPEGYVLVPRSRWAWV</sequence>
<reference evidence="2" key="1">
    <citation type="journal article" date="2023" name="Mar. Drugs">
        <title>Gemmata algarum, a Novel Planctomycete Isolated from an Algal Mat, Displays Antimicrobial Activity.</title>
        <authorList>
            <person name="Kumar G."/>
            <person name="Kallscheuer N."/>
            <person name="Kashif M."/>
            <person name="Ahamad S."/>
            <person name="Jagadeeshwari U."/>
            <person name="Pannikurungottu S."/>
            <person name="Haufschild T."/>
            <person name="Kabuu M."/>
            <person name="Sasikala C."/>
            <person name="Jogler C."/>
            <person name="Ramana C."/>
        </authorList>
    </citation>
    <scope>NUCLEOTIDE SEQUENCE [LARGE SCALE GENOMIC DNA]</scope>
    <source>
        <strain evidence="2">JC673</strain>
    </source>
</reference>
<accession>A0ABU5EZ10</accession>